<evidence type="ECO:0000256" key="3">
    <source>
        <dbReference type="ARBA" id="ARBA00022801"/>
    </source>
</evidence>
<dbReference type="Pfam" id="PF00089">
    <property type="entry name" value="Trypsin"/>
    <property type="match status" value="1"/>
</dbReference>
<evidence type="ECO:0000313" key="13">
    <source>
        <dbReference type="Proteomes" id="UP000002320"/>
    </source>
</evidence>
<dbReference type="InterPro" id="IPR038565">
    <property type="entry name" value="CLIP_sf"/>
</dbReference>
<dbReference type="OrthoDB" id="9981647at2759"/>
<dbReference type="InterPro" id="IPR001314">
    <property type="entry name" value="Peptidase_S1A"/>
</dbReference>
<keyword evidence="2" id="KW-0732">Signal</keyword>
<comment type="domain">
    <text evidence="9">The clip domain consists of 35-55 residues which are 'knitted' together usually by 3 conserved disulfide bonds forming a clip-like compact structure.</text>
</comment>
<keyword evidence="3 8" id="KW-0378">Hydrolase</keyword>
<keyword evidence="9" id="KW-0964">Secreted</keyword>
<comment type="similarity">
    <text evidence="7 9">Belongs to the peptidase S1 family. CLIP subfamily.</text>
</comment>
<dbReference type="SMART" id="SM00020">
    <property type="entry name" value="Tryp_SPc"/>
    <property type="match status" value="1"/>
</dbReference>
<dbReference type="AlphaFoldDB" id="B0WA95"/>
<comment type="subcellular location">
    <subcellularLocation>
        <location evidence="9">Secreted</location>
    </subcellularLocation>
</comment>
<evidence type="ECO:0000256" key="7">
    <source>
        <dbReference type="ARBA" id="ARBA00024195"/>
    </source>
</evidence>
<keyword evidence="4 8" id="KW-0720">Serine protease</keyword>
<dbReference type="InterPro" id="IPR018114">
    <property type="entry name" value="TRYPSIN_HIS"/>
</dbReference>
<dbReference type="STRING" id="7176.B0WA95"/>
<dbReference type="InterPro" id="IPR009003">
    <property type="entry name" value="Peptidase_S1_PA"/>
</dbReference>
<dbReference type="InterPro" id="IPR051487">
    <property type="entry name" value="Ser/Thr_Proteases_Immune/Dev"/>
</dbReference>
<keyword evidence="1 8" id="KW-0645">Protease</keyword>
<accession>B0WA95</accession>
<evidence type="ECO:0000259" key="10">
    <source>
        <dbReference type="PROSITE" id="PS50240"/>
    </source>
</evidence>
<keyword evidence="6" id="KW-0325">Glycoprotein</keyword>
<dbReference type="GO" id="GO:0005576">
    <property type="term" value="C:extracellular region"/>
    <property type="evidence" value="ECO:0007669"/>
    <property type="project" value="UniProtKB-SubCell"/>
</dbReference>
<dbReference type="PROSITE" id="PS00135">
    <property type="entry name" value="TRYPSIN_SER"/>
    <property type="match status" value="1"/>
</dbReference>
<feature type="domain" description="Peptidase S1" evidence="10">
    <location>
        <begin position="220"/>
        <end position="468"/>
    </location>
</feature>
<evidence type="ECO:0000313" key="11">
    <source>
        <dbReference type="EMBL" id="EDS40924.1"/>
    </source>
</evidence>
<dbReference type="Pfam" id="PF12032">
    <property type="entry name" value="CLIP"/>
    <property type="match status" value="1"/>
</dbReference>
<evidence type="ECO:0000256" key="9">
    <source>
        <dbReference type="RuleBase" id="RU366078"/>
    </source>
</evidence>
<dbReference type="InterPro" id="IPR001254">
    <property type="entry name" value="Trypsin_dom"/>
</dbReference>
<dbReference type="SUPFAM" id="SSF50494">
    <property type="entry name" value="Trypsin-like serine proteases"/>
    <property type="match status" value="1"/>
</dbReference>
<dbReference type="GO" id="GO:0004252">
    <property type="term" value="F:serine-type endopeptidase activity"/>
    <property type="evidence" value="ECO:0007669"/>
    <property type="project" value="UniProtKB-UniRule"/>
</dbReference>
<dbReference type="InterPro" id="IPR043504">
    <property type="entry name" value="Peptidase_S1_PA_chymotrypsin"/>
</dbReference>
<dbReference type="Proteomes" id="UP000002320">
    <property type="component" value="Unassembled WGS sequence"/>
</dbReference>
<dbReference type="HOGENOM" id="CLU_006842_0_3_1"/>
<evidence type="ECO:0000256" key="6">
    <source>
        <dbReference type="ARBA" id="ARBA00023180"/>
    </source>
</evidence>
<organism>
    <name type="scientific">Culex quinquefasciatus</name>
    <name type="common">Southern house mosquito</name>
    <name type="synonym">Culex pungens</name>
    <dbReference type="NCBI Taxonomy" id="7176"/>
    <lineage>
        <taxon>Eukaryota</taxon>
        <taxon>Metazoa</taxon>
        <taxon>Ecdysozoa</taxon>
        <taxon>Arthropoda</taxon>
        <taxon>Hexapoda</taxon>
        <taxon>Insecta</taxon>
        <taxon>Pterygota</taxon>
        <taxon>Neoptera</taxon>
        <taxon>Endopterygota</taxon>
        <taxon>Diptera</taxon>
        <taxon>Nematocera</taxon>
        <taxon>Culicoidea</taxon>
        <taxon>Culicidae</taxon>
        <taxon>Culicinae</taxon>
        <taxon>Culicini</taxon>
        <taxon>Culex</taxon>
        <taxon>Culex</taxon>
    </lineage>
</organism>
<reference evidence="11" key="1">
    <citation type="submission" date="2007-03" db="EMBL/GenBank/DDBJ databases">
        <title>Annotation of Culex pipiens quinquefasciatus.</title>
        <authorList>
            <consortium name="The Broad Institute Genome Sequencing Platform"/>
            <person name="Atkinson P.W."/>
            <person name="Hemingway J."/>
            <person name="Christensen B.M."/>
            <person name="Higgs S."/>
            <person name="Kodira C."/>
            <person name="Hannick L."/>
            <person name="Megy K."/>
            <person name="O'Leary S."/>
            <person name="Pearson M."/>
            <person name="Haas B.J."/>
            <person name="Mauceli E."/>
            <person name="Wortman J.R."/>
            <person name="Lee N.H."/>
            <person name="Guigo R."/>
            <person name="Stanke M."/>
            <person name="Alvarado L."/>
            <person name="Amedeo P."/>
            <person name="Antoine C.H."/>
            <person name="Arensburger P."/>
            <person name="Bidwell S.L."/>
            <person name="Crawford M."/>
            <person name="Camaro F."/>
            <person name="Devon K."/>
            <person name="Engels R."/>
            <person name="Hammond M."/>
            <person name="Howarth C."/>
            <person name="Koehrsen M."/>
            <person name="Lawson D."/>
            <person name="Montgomery P."/>
            <person name="Nene V."/>
            <person name="Nusbaum C."/>
            <person name="Puiu D."/>
            <person name="Romero-Severson J."/>
            <person name="Severson D.W."/>
            <person name="Shumway M."/>
            <person name="Sisk P."/>
            <person name="Stolte C."/>
            <person name="Zeng Q."/>
            <person name="Eisenstadt E."/>
            <person name="Fraser-Liggett C."/>
            <person name="Strausberg R."/>
            <person name="Galagan J."/>
            <person name="Birren B."/>
            <person name="Collins F.H."/>
        </authorList>
    </citation>
    <scope>NUCLEOTIDE SEQUENCE [LARGE SCALE GENOMIC DNA]</scope>
    <source>
        <strain evidence="11">JHB</strain>
    </source>
</reference>
<dbReference type="GO" id="GO:0006508">
    <property type="term" value="P:proteolysis"/>
    <property type="evidence" value="ECO:0007669"/>
    <property type="project" value="UniProtKB-KW"/>
</dbReference>
<evidence type="ECO:0000256" key="1">
    <source>
        <dbReference type="ARBA" id="ARBA00022670"/>
    </source>
</evidence>
<gene>
    <name evidence="12" type="primary">6035440</name>
    <name evidence="11" type="ORF">CpipJ_CPIJ004043</name>
</gene>
<dbReference type="EMBL" id="DS231869">
    <property type="protein sequence ID" value="EDS40924.1"/>
    <property type="molecule type" value="Genomic_DNA"/>
</dbReference>
<evidence type="ECO:0000256" key="5">
    <source>
        <dbReference type="ARBA" id="ARBA00023157"/>
    </source>
</evidence>
<name>B0WA95_CULQU</name>
<dbReference type="EnsemblMetazoa" id="CPIJ004043-RA">
    <property type="protein sequence ID" value="CPIJ004043-PA"/>
    <property type="gene ID" value="CPIJ004043"/>
</dbReference>
<evidence type="ECO:0000256" key="8">
    <source>
        <dbReference type="RuleBase" id="RU363034"/>
    </source>
</evidence>
<proteinExistence type="inferred from homology"/>
<keyword evidence="13" id="KW-1185">Reference proteome</keyword>
<evidence type="ECO:0000313" key="12">
    <source>
        <dbReference type="EnsemblMetazoa" id="CPIJ004043-PA"/>
    </source>
</evidence>
<reference evidence="12" key="2">
    <citation type="submission" date="2021-02" db="UniProtKB">
        <authorList>
            <consortium name="EnsemblMetazoa"/>
        </authorList>
    </citation>
    <scope>IDENTIFICATION</scope>
    <source>
        <strain evidence="12">JHB</strain>
    </source>
</reference>
<dbReference type="InParanoid" id="B0WA95"/>
<dbReference type="Gene3D" id="3.30.1640.30">
    <property type="match status" value="1"/>
</dbReference>
<dbReference type="KEGG" id="cqu:CpipJ_CPIJ004043"/>
<protein>
    <recommendedName>
        <fullName evidence="9">CLIP domain-containing serine protease</fullName>
        <ecNumber evidence="8">3.4.21.-</ecNumber>
    </recommendedName>
</protein>
<dbReference type="InterPro" id="IPR022700">
    <property type="entry name" value="CLIP"/>
</dbReference>
<evidence type="ECO:0000256" key="4">
    <source>
        <dbReference type="ARBA" id="ARBA00022825"/>
    </source>
</evidence>
<dbReference type="PANTHER" id="PTHR24256">
    <property type="entry name" value="TRYPTASE-RELATED"/>
    <property type="match status" value="1"/>
</dbReference>
<dbReference type="PROSITE" id="PS50240">
    <property type="entry name" value="TRYPSIN_DOM"/>
    <property type="match status" value="1"/>
</dbReference>
<dbReference type="InterPro" id="IPR033116">
    <property type="entry name" value="TRYPSIN_SER"/>
</dbReference>
<dbReference type="PRINTS" id="PR00722">
    <property type="entry name" value="CHYMOTRYPSIN"/>
</dbReference>
<dbReference type="eggNOG" id="KOG3627">
    <property type="taxonomic scope" value="Eukaryota"/>
</dbReference>
<dbReference type="VEuPathDB" id="VectorBase:CQUJHB005182"/>
<dbReference type="PROSITE" id="PS00134">
    <property type="entry name" value="TRYPSIN_HIS"/>
    <property type="match status" value="1"/>
</dbReference>
<dbReference type="EC" id="3.4.21.-" evidence="8"/>
<dbReference type="CDD" id="cd00190">
    <property type="entry name" value="Tryp_SPc"/>
    <property type="match status" value="1"/>
</dbReference>
<sequence length="469" mass="52045">MAQHDYTESWKVVFGEIGLPQQWTRRGKILEARFCIVRAHALVNISISDQVIDPMRWMQGRGVATKSGTIAPIQYGRPERLDLLSEVMFLPLLLLATFAVGNFADEDDVRPVWDVITPCTIPNEVAQGVCTAPQDCPAYQGINQGQDLSSVGRLGFIRALQCQNENETMICCPKLARASYRDPELSTNIPRRVRNSTSDLASRFGEDDDDECGVQTFQNKIKGSLTEIDEFPWAALLFYRNNYKGCGGVLISRNYVLTAAHCLAGANYARHGPLDFVRLREYNLFTNPTACHDDDWTARGQADVRHPRSNSTQATTGQCQQHHDIALMSLASRCAIRTFAANLPAGAELGTWVGAGQNSQRLRLGQDRLVPIKMKASLPFVEQSRCGELYRSQALSLVRGQICAGGRKDKDSCAGDSGSPLMYYDRREGVWVLSGVVSRGTSTCGTVDRPGIYTNVREYLPWIKQTARL</sequence>
<evidence type="ECO:0000256" key="2">
    <source>
        <dbReference type="ARBA" id="ARBA00022729"/>
    </source>
</evidence>
<dbReference type="Gene3D" id="2.40.10.10">
    <property type="entry name" value="Trypsin-like serine proteases"/>
    <property type="match status" value="2"/>
</dbReference>
<dbReference type="VEuPathDB" id="VectorBase:CPIJ004043"/>
<keyword evidence="5" id="KW-1015">Disulfide bond</keyword>